<dbReference type="RefSeq" id="WP_205104487.1">
    <property type="nucleotide sequence ID" value="NZ_JACJJG010000031.1"/>
</dbReference>
<dbReference type="Pfam" id="PF02384">
    <property type="entry name" value="N6_Mtase"/>
    <property type="match status" value="1"/>
</dbReference>
<dbReference type="SUPFAM" id="SSF53335">
    <property type="entry name" value="S-adenosyl-L-methionine-dependent methyltransferases"/>
    <property type="match status" value="1"/>
</dbReference>
<keyword evidence="5" id="KW-0949">S-adenosyl-L-methionine</keyword>
<dbReference type="Gene3D" id="3.40.50.150">
    <property type="entry name" value="Vaccinia Virus protein VP39"/>
    <property type="match status" value="1"/>
</dbReference>
<dbReference type="PRINTS" id="PR00507">
    <property type="entry name" value="N12N6MTFRASE"/>
</dbReference>
<evidence type="ECO:0000256" key="4">
    <source>
        <dbReference type="ARBA" id="ARBA00022679"/>
    </source>
</evidence>
<evidence type="ECO:0000259" key="8">
    <source>
        <dbReference type="Pfam" id="PF02384"/>
    </source>
</evidence>
<dbReference type="GO" id="GO:0009007">
    <property type="term" value="F:site-specific DNA-methyltransferase (adenine-specific) activity"/>
    <property type="evidence" value="ECO:0007669"/>
    <property type="project" value="UniProtKB-EC"/>
</dbReference>
<dbReference type="InterPro" id="IPR029063">
    <property type="entry name" value="SAM-dependent_MTases_sf"/>
</dbReference>
<evidence type="ECO:0000313" key="10">
    <source>
        <dbReference type="Proteomes" id="UP000706891"/>
    </source>
</evidence>
<dbReference type="GO" id="GO:0003677">
    <property type="term" value="F:DNA binding"/>
    <property type="evidence" value="ECO:0007669"/>
    <property type="project" value="InterPro"/>
</dbReference>
<sequence length="558" mass="62826">MSGIKEKTLQLIDGLKATCQAYGMGNDGNEYKIITQVFLYKFLNDKFGYEVKNAKSDIAKKLNGNVKWEQAYEELSDTERMLLQSAISPDVPMLEPYHLIANLWNQQGKGDFDMIFDSTMTDIAEKNADIFSTQTTANTKIPLFEPLTQFVTDSAQRAPFARALVDKLVNFSFEEAFAQNYDFFASVFEYLIKDYNTAGGGKYAEYYTPHAIATIMARLLVGDNADLHSMECYDPSAGTGTLLMALSHQIGEDRCSIFSQDISQRSNKMLKLNLLLNGLVSSLDNAIQGDTLVNPYHKSDDGKELRQFDFVVSNPPFKMDFSDTREKIAAMPARFWAGVPKVPAKKKESMAIYTCFIQHVINSLKRTGKGAIVIPTGFITAKSGIEKVILKKIVDDKIVFGCVSMPSNVFANTGTNVSVLFFDKSQTAEKVILIDASKLGEEYKDANGLKKVRLRDDEIEKIVSTFQNKEAVEDFSVAVTYDEIKEKGYSLSAGQYFDIKIDYVDITEEEFNARMEEHKRTLAEQFAESRRLEAEIMRQLDSLQFNNTNNPEQHDTTD</sequence>
<name>A0A939B7D7_9BACT</name>
<evidence type="ECO:0000256" key="5">
    <source>
        <dbReference type="ARBA" id="ARBA00022691"/>
    </source>
</evidence>
<evidence type="ECO:0000256" key="6">
    <source>
        <dbReference type="ARBA" id="ARBA00022747"/>
    </source>
</evidence>
<dbReference type="InterPro" id="IPR002052">
    <property type="entry name" value="DNA_methylase_N6_adenine_CS"/>
</dbReference>
<evidence type="ECO:0000256" key="1">
    <source>
        <dbReference type="ARBA" id="ARBA00006594"/>
    </source>
</evidence>
<dbReference type="EMBL" id="JACJJG010000031">
    <property type="protein sequence ID" value="MBM6673661.1"/>
    <property type="molecule type" value="Genomic_DNA"/>
</dbReference>
<dbReference type="AlphaFoldDB" id="A0A939B7D7"/>
<dbReference type="InterPro" id="IPR003356">
    <property type="entry name" value="DNA_methylase_A-5"/>
</dbReference>
<dbReference type="InterPro" id="IPR051537">
    <property type="entry name" value="DNA_Adenine_Mtase"/>
</dbReference>
<dbReference type="GO" id="GO:0032259">
    <property type="term" value="P:methylation"/>
    <property type="evidence" value="ECO:0007669"/>
    <property type="project" value="UniProtKB-KW"/>
</dbReference>
<accession>A0A939B7D7</accession>
<dbReference type="EC" id="2.1.1.72" evidence="2"/>
<organism evidence="9 10">
    <name type="scientific">Marseilla massiliensis</name>
    <dbReference type="NCBI Taxonomy" id="1841864"/>
    <lineage>
        <taxon>Bacteria</taxon>
        <taxon>Pseudomonadati</taxon>
        <taxon>Bacteroidota</taxon>
        <taxon>Bacteroidia</taxon>
        <taxon>Bacteroidales</taxon>
        <taxon>Prevotellaceae</taxon>
        <taxon>Marseilla</taxon>
    </lineage>
</organism>
<reference evidence="9" key="1">
    <citation type="submission" date="2020-08" db="EMBL/GenBank/DDBJ databases">
        <authorList>
            <person name="Cejkova D."/>
            <person name="Kubasova T."/>
            <person name="Jahodarova E."/>
            <person name="Rychlik I."/>
        </authorList>
    </citation>
    <scope>NUCLEOTIDE SEQUENCE</scope>
    <source>
        <strain evidence="9">An824</strain>
    </source>
</reference>
<reference evidence="9" key="2">
    <citation type="journal article" date="2021" name="Sci. Rep.">
        <title>The distribution of antibiotic resistance genes in chicken gut microbiota commensals.</title>
        <authorList>
            <person name="Juricova H."/>
            <person name="Matiasovicova J."/>
            <person name="Kubasova T."/>
            <person name="Cejkova D."/>
            <person name="Rychlik I."/>
        </authorList>
    </citation>
    <scope>NUCLEOTIDE SEQUENCE</scope>
    <source>
        <strain evidence="9">An824</strain>
    </source>
</reference>
<evidence type="ECO:0000256" key="2">
    <source>
        <dbReference type="ARBA" id="ARBA00011900"/>
    </source>
</evidence>
<evidence type="ECO:0000256" key="7">
    <source>
        <dbReference type="ARBA" id="ARBA00047942"/>
    </source>
</evidence>
<comment type="catalytic activity">
    <reaction evidence="7">
        <text>a 2'-deoxyadenosine in DNA + S-adenosyl-L-methionine = an N(6)-methyl-2'-deoxyadenosine in DNA + S-adenosyl-L-homocysteine + H(+)</text>
        <dbReference type="Rhea" id="RHEA:15197"/>
        <dbReference type="Rhea" id="RHEA-COMP:12418"/>
        <dbReference type="Rhea" id="RHEA-COMP:12419"/>
        <dbReference type="ChEBI" id="CHEBI:15378"/>
        <dbReference type="ChEBI" id="CHEBI:57856"/>
        <dbReference type="ChEBI" id="CHEBI:59789"/>
        <dbReference type="ChEBI" id="CHEBI:90615"/>
        <dbReference type="ChEBI" id="CHEBI:90616"/>
        <dbReference type="EC" id="2.1.1.72"/>
    </reaction>
</comment>
<dbReference type="PANTHER" id="PTHR42933">
    <property type="entry name" value="SLR6095 PROTEIN"/>
    <property type="match status" value="1"/>
</dbReference>
<dbReference type="PROSITE" id="PS00092">
    <property type="entry name" value="N6_MTASE"/>
    <property type="match status" value="1"/>
</dbReference>
<evidence type="ECO:0000313" key="9">
    <source>
        <dbReference type="EMBL" id="MBM6673661.1"/>
    </source>
</evidence>
<dbReference type="Proteomes" id="UP000706891">
    <property type="component" value="Unassembled WGS sequence"/>
</dbReference>
<comment type="caution">
    <text evidence="9">The sequence shown here is derived from an EMBL/GenBank/DDBJ whole genome shotgun (WGS) entry which is preliminary data.</text>
</comment>
<dbReference type="PANTHER" id="PTHR42933:SF1">
    <property type="entry name" value="SITE-SPECIFIC DNA-METHYLTRANSFERASE (ADENINE-SPECIFIC)"/>
    <property type="match status" value="1"/>
</dbReference>
<keyword evidence="4" id="KW-0808">Transferase</keyword>
<feature type="domain" description="DNA methylase adenine-specific" evidence="8">
    <location>
        <begin position="180"/>
        <end position="498"/>
    </location>
</feature>
<keyword evidence="6" id="KW-0680">Restriction system</keyword>
<comment type="similarity">
    <text evidence="1">Belongs to the N(4)/N(6)-methyltransferase family.</text>
</comment>
<dbReference type="GO" id="GO:0009307">
    <property type="term" value="P:DNA restriction-modification system"/>
    <property type="evidence" value="ECO:0007669"/>
    <property type="project" value="UniProtKB-KW"/>
</dbReference>
<gene>
    <name evidence="9" type="ORF">H6A34_07210</name>
</gene>
<keyword evidence="10" id="KW-1185">Reference proteome</keyword>
<proteinExistence type="inferred from homology"/>
<keyword evidence="3 9" id="KW-0489">Methyltransferase</keyword>
<dbReference type="GO" id="GO:0008170">
    <property type="term" value="F:N-methyltransferase activity"/>
    <property type="evidence" value="ECO:0007669"/>
    <property type="project" value="InterPro"/>
</dbReference>
<evidence type="ECO:0000256" key="3">
    <source>
        <dbReference type="ARBA" id="ARBA00022603"/>
    </source>
</evidence>
<protein>
    <recommendedName>
        <fullName evidence="2">site-specific DNA-methyltransferase (adenine-specific)</fullName>
        <ecNumber evidence="2">2.1.1.72</ecNumber>
    </recommendedName>
</protein>